<dbReference type="AlphaFoldDB" id="A0A0H2SBT5"/>
<dbReference type="EMBL" id="KQ085888">
    <property type="protein sequence ID" value="KLO19183.1"/>
    <property type="molecule type" value="Genomic_DNA"/>
</dbReference>
<gene>
    <name evidence="1" type="ORF">SCHPADRAFT_78427</name>
</gene>
<dbReference type="Proteomes" id="UP000053477">
    <property type="component" value="Unassembled WGS sequence"/>
</dbReference>
<dbReference type="InParanoid" id="A0A0H2SBT5"/>
<name>A0A0H2SBT5_9AGAM</name>
<evidence type="ECO:0000313" key="1">
    <source>
        <dbReference type="EMBL" id="KLO19183.1"/>
    </source>
</evidence>
<protein>
    <submittedName>
        <fullName evidence="1">Uncharacterized protein</fullName>
    </submittedName>
</protein>
<proteinExistence type="predicted"/>
<sequence>MEGRASVSPDAKSESSLFRVHPRCLQDVTCICFAQVNPPPSRTTPTHVDRALNVREFFIMKMPDVSCSQRKRKVIPLHRAPWFRLKLSNLASTSLLMGSVKRVARGFDGRNSKTQRDIYSMLSFHLEFQVKGARNKPFPVHASYTLLQIDYQQS</sequence>
<reference evidence="1 2" key="1">
    <citation type="submission" date="2015-04" db="EMBL/GenBank/DDBJ databases">
        <title>Complete genome sequence of Schizopora paradoxa KUC8140, a cosmopolitan wood degrader in East Asia.</title>
        <authorList>
            <consortium name="DOE Joint Genome Institute"/>
            <person name="Min B."/>
            <person name="Park H."/>
            <person name="Jang Y."/>
            <person name="Kim J.-J."/>
            <person name="Kim K.H."/>
            <person name="Pangilinan J."/>
            <person name="Lipzen A."/>
            <person name="Riley R."/>
            <person name="Grigoriev I.V."/>
            <person name="Spatafora J.W."/>
            <person name="Choi I.-G."/>
        </authorList>
    </citation>
    <scope>NUCLEOTIDE SEQUENCE [LARGE SCALE GENOMIC DNA]</scope>
    <source>
        <strain evidence="1 2">KUC8140</strain>
    </source>
</reference>
<accession>A0A0H2SBT5</accession>
<organism evidence="1 2">
    <name type="scientific">Schizopora paradoxa</name>
    <dbReference type="NCBI Taxonomy" id="27342"/>
    <lineage>
        <taxon>Eukaryota</taxon>
        <taxon>Fungi</taxon>
        <taxon>Dikarya</taxon>
        <taxon>Basidiomycota</taxon>
        <taxon>Agaricomycotina</taxon>
        <taxon>Agaricomycetes</taxon>
        <taxon>Hymenochaetales</taxon>
        <taxon>Schizoporaceae</taxon>
        <taxon>Schizopora</taxon>
    </lineage>
</organism>
<evidence type="ECO:0000313" key="2">
    <source>
        <dbReference type="Proteomes" id="UP000053477"/>
    </source>
</evidence>
<keyword evidence="2" id="KW-1185">Reference proteome</keyword>